<dbReference type="AlphaFoldDB" id="A0AAU8LUX4"/>
<name>A0AAU8LUX4_9BACT</name>
<dbReference type="SUPFAM" id="SSF51735">
    <property type="entry name" value="NAD(P)-binding Rossmann-fold domains"/>
    <property type="match status" value="1"/>
</dbReference>
<dbReference type="PRINTS" id="PR00080">
    <property type="entry name" value="SDRFAMILY"/>
</dbReference>
<dbReference type="EMBL" id="CP159373">
    <property type="protein sequence ID" value="XCN73072.1"/>
    <property type="molecule type" value="Genomic_DNA"/>
</dbReference>
<gene>
    <name evidence="3" type="ORF">Q3M24_22820</name>
</gene>
<dbReference type="Pfam" id="PF13561">
    <property type="entry name" value="adh_short_C2"/>
    <property type="match status" value="1"/>
</dbReference>
<dbReference type="CDD" id="cd05233">
    <property type="entry name" value="SDR_c"/>
    <property type="match status" value="1"/>
</dbReference>
<dbReference type="PANTHER" id="PTHR42760">
    <property type="entry name" value="SHORT-CHAIN DEHYDROGENASES/REDUCTASES FAMILY MEMBER"/>
    <property type="match status" value="1"/>
</dbReference>
<evidence type="ECO:0000256" key="1">
    <source>
        <dbReference type="ARBA" id="ARBA00006484"/>
    </source>
</evidence>
<dbReference type="InterPro" id="IPR020904">
    <property type="entry name" value="Sc_DH/Rdtase_CS"/>
</dbReference>
<evidence type="ECO:0000313" key="3">
    <source>
        <dbReference type="EMBL" id="XCN73072.1"/>
    </source>
</evidence>
<dbReference type="Gene3D" id="3.40.50.720">
    <property type="entry name" value="NAD(P)-binding Rossmann-like Domain"/>
    <property type="match status" value="1"/>
</dbReference>
<sequence length="296" mass="32229">MEIGSTLRICPESEIPEGWAIIKTLQQAGGCGKAGQLIVMRTIEKLSDYREEHKRKGKGKMMDTGRNVLITGGNKGIGLAATEKFIDAGHTVYVLARDFAEFPLRDHSQVEMVEYDLSNIDGIPGLVGQLPAMDILLNNAGVMYALPYQEYPQEKIDQILKINIQAPVALITELAKTMITKGCGRIVNNASIAGEIGHPDIWYGMTKAGLINMTKSFAKILGPQGIVVNAVAAGPVETDMLAVIPEPRKKAIKEAVYTGRFAYAEEVAEAMFWLATDCPEYINGTCIDINNGAFPR</sequence>
<proteinExistence type="inferred from homology"/>
<dbReference type="InterPro" id="IPR036291">
    <property type="entry name" value="NAD(P)-bd_dom_sf"/>
</dbReference>
<dbReference type="GO" id="GO:0016616">
    <property type="term" value="F:oxidoreductase activity, acting on the CH-OH group of donors, NAD or NADP as acceptor"/>
    <property type="evidence" value="ECO:0007669"/>
    <property type="project" value="TreeGrafter"/>
</dbReference>
<comment type="similarity">
    <text evidence="1">Belongs to the short-chain dehydrogenases/reductases (SDR) family.</text>
</comment>
<reference evidence="3" key="1">
    <citation type="journal article" date="2024" name="Syst. Appl. Microbiol.">
        <title>First single-strain enrichments of Electrothrix cable bacteria, description of E. aestuarii sp. nov. and E. rattekaaiensis sp. nov., and proposal of a cable bacteria taxonomy following the rules of the SeqCode.</title>
        <authorList>
            <person name="Plum-Jensen L.E."/>
            <person name="Schramm A."/>
            <person name="Marshall I.P.G."/>
        </authorList>
    </citation>
    <scope>NUCLEOTIDE SEQUENCE</scope>
    <source>
        <strain evidence="3">Rat1</strain>
    </source>
</reference>
<keyword evidence="2 3" id="KW-0560">Oxidoreductase</keyword>
<reference evidence="3" key="2">
    <citation type="submission" date="2024-06" db="EMBL/GenBank/DDBJ databases">
        <authorList>
            <person name="Plum-Jensen L.E."/>
            <person name="Schramm A."/>
            <person name="Marshall I.P.G."/>
        </authorList>
    </citation>
    <scope>NUCLEOTIDE SEQUENCE</scope>
    <source>
        <strain evidence="3">Rat1</strain>
    </source>
</reference>
<dbReference type="PRINTS" id="PR00081">
    <property type="entry name" value="GDHRDH"/>
</dbReference>
<dbReference type="GO" id="GO:0006633">
    <property type="term" value="P:fatty acid biosynthetic process"/>
    <property type="evidence" value="ECO:0007669"/>
    <property type="project" value="TreeGrafter"/>
</dbReference>
<protein>
    <submittedName>
        <fullName evidence="3">SDR family oxidoreductase</fullName>
        <ecNumber evidence="3">1.-.-.-</ecNumber>
    </submittedName>
</protein>
<dbReference type="PANTHER" id="PTHR42760:SF133">
    <property type="entry name" value="3-OXOACYL-[ACYL-CARRIER-PROTEIN] REDUCTASE"/>
    <property type="match status" value="1"/>
</dbReference>
<dbReference type="PROSITE" id="PS00061">
    <property type="entry name" value="ADH_SHORT"/>
    <property type="match status" value="1"/>
</dbReference>
<dbReference type="InterPro" id="IPR002347">
    <property type="entry name" value="SDR_fam"/>
</dbReference>
<accession>A0AAU8LUX4</accession>
<dbReference type="KEGG" id="eaj:Q3M24_22820"/>
<dbReference type="GO" id="GO:0048038">
    <property type="term" value="F:quinone binding"/>
    <property type="evidence" value="ECO:0007669"/>
    <property type="project" value="TreeGrafter"/>
</dbReference>
<evidence type="ECO:0000256" key="2">
    <source>
        <dbReference type="ARBA" id="ARBA00023002"/>
    </source>
</evidence>
<dbReference type="EC" id="1.-.-.-" evidence="3"/>
<organism evidence="3">
    <name type="scientific">Candidatus Electrothrix aestuarii</name>
    <dbReference type="NCBI Taxonomy" id="3062594"/>
    <lineage>
        <taxon>Bacteria</taxon>
        <taxon>Pseudomonadati</taxon>
        <taxon>Thermodesulfobacteriota</taxon>
        <taxon>Desulfobulbia</taxon>
        <taxon>Desulfobulbales</taxon>
        <taxon>Desulfobulbaceae</taxon>
        <taxon>Candidatus Electrothrix</taxon>
    </lineage>
</organism>